<evidence type="ECO:0000256" key="1">
    <source>
        <dbReference type="ARBA" id="ARBA00000707"/>
    </source>
</evidence>
<dbReference type="InterPro" id="IPR001607">
    <property type="entry name" value="Znf_UBP"/>
</dbReference>
<dbReference type="PROSITE" id="PS50235">
    <property type="entry name" value="USP_3"/>
    <property type="match status" value="1"/>
</dbReference>
<dbReference type="InterPro" id="IPR006615">
    <property type="entry name" value="Pept_C19_DUSP"/>
</dbReference>
<dbReference type="KEGG" id="hro:HELRODRAFT_155886"/>
<keyword evidence="10 15" id="KW-0863">Zinc-finger</keyword>
<evidence type="ECO:0000256" key="4">
    <source>
        <dbReference type="ARBA" id="ARBA00008269"/>
    </source>
</evidence>
<dbReference type="EC" id="3.4.19.12" evidence="16"/>
<reference evidence="21 23" key="2">
    <citation type="journal article" date="2013" name="Nature">
        <title>Insights into bilaterian evolution from three spiralian genomes.</title>
        <authorList>
            <person name="Simakov O."/>
            <person name="Marletaz F."/>
            <person name="Cho S.J."/>
            <person name="Edsinger-Gonzales E."/>
            <person name="Havlak P."/>
            <person name="Hellsten U."/>
            <person name="Kuo D.H."/>
            <person name="Larsson T."/>
            <person name="Lv J."/>
            <person name="Arendt D."/>
            <person name="Savage R."/>
            <person name="Osoegawa K."/>
            <person name="de Jong P."/>
            <person name="Grimwood J."/>
            <person name="Chapman J.A."/>
            <person name="Shapiro H."/>
            <person name="Aerts A."/>
            <person name="Otillar R.P."/>
            <person name="Terry A.Y."/>
            <person name="Boore J.L."/>
            <person name="Grigoriev I.V."/>
            <person name="Lindberg D.R."/>
            <person name="Seaver E.C."/>
            <person name="Weisblat D.A."/>
            <person name="Putnam N.H."/>
            <person name="Rokhsar D.S."/>
        </authorList>
    </citation>
    <scope>NUCLEOTIDE SEQUENCE</scope>
</reference>
<dbReference type="OrthoDB" id="73004at2759"/>
<keyword evidence="7 16" id="KW-0645">Protease</keyword>
<evidence type="ECO:0000256" key="14">
    <source>
        <dbReference type="ARBA" id="ARBA00023212"/>
    </source>
</evidence>
<dbReference type="CDD" id="cd02674">
    <property type="entry name" value="Peptidase_C19R"/>
    <property type="match status" value="1"/>
</dbReference>
<reference evidence="22" key="3">
    <citation type="submission" date="2015-06" db="UniProtKB">
        <authorList>
            <consortium name="EnsemblMetazoa"/>
        </authorList>
    </citation>
    <scope>IDENTIFICATION</scope>
</reference>
<comment type="catalytic activity">
    <reaction evidence="1 16">
        <text>Thiol-dependent hydrolysis of ester, thioester, amide, peptide and isopeptide bonds formed by the C-terminal Gly of ubiquitin (a 76-residue protein attached to proteins as an intracellular targeting signal).</text>
        <dbReference type="EC" id="3.4.19.12"/>
    </reaction>
</comment>
<dbReference type="OMA" id="IDQDDEC"/>
<dbReference type="SUPFAM" id="SSF143791">
    <property type="entry name" value="DUSP-like"/>
    <property type="match status" value="2"/>
</dbReference>
<dbReference type="STRING" id="6412.T1ELN7"/>
<feature type="domain" description="DUSP" evidence="20">
    <location>
        <begin position="715"/>
        <end position="817"/>
    </location>
</feature>
<dbReference type="InterPro" id="IPR013083">
    <property type="entry name" value="Znf_RING/FYVE/PHD"/>
</dbReference>
<evidence type="ECO:0000313" key="23">
    <source>
        <dbReference type="Proteomes" id="UP000015101"/>
    </source>
</evidence>
<dbReference type="GO" id="GO:0006897">
    <property type="term" value="P:endocytosis"/>
    <property type="evidence" value="ECO:0007669"/>
    <property type="project" value="UniProtKB-KW"/>
</dbReference>
<gene>
    <name evidence="22" type="primary">20197487</name>
    <name evidence="21" type="ORF">HELRODRAFT_155886</name>
</gene>
<evidence type="ECO:0000256" key="3">
    <source>
        <dbReference type="ARBA" id="ARBA00004556"/>
    </source>
</evidence>
<evidence type="ECO:0000256" key="10">
    <source>
        <dbReference type="ARBA" id="ARBA00022771"/>
    </source>
</evidence>
<feature type="region of interest" description="Disordered" evidence="17">
    <location>
        <begin position="280"/>
        <end position="316"/>
    </location>
</feature>
<sequence length="830" mass="95095">METCSHLDLLKNFSLDELNQFKNPHCSSCLAPNPNLWLCLQPMCNYIGCGESVKDHSLQHSQLSKHPLIINLSTKRLWCNVCEMEVHLKMFSQYSQHSYQELNMFFCDDSDDSYIEDKMAQPRGLVGLINLGNTCYMNAAIQSLSNCPPLTQFFLDCPGYVNLAKRPNISKIFMRLMAEIWHKNRPRQLSPTGLFSCIKQLHPMFRGFSQHDSQEFLRYLMDNLHEELKEIIITPVEYDSQSENSSTSKYSVSKSLTSDLGYDTCESVLANDQASVAVSCNSSSSGFTQKEFTSRDNVDEESHDSDNTQINSDENFEHVDENVFAGEMENYSKDIPPRTRSQTSLRADMFDNIRESNEMNKLHQTPEYSSIISDIFDGHILSSVQCMTCENISTTKEVFQDLSLPIPSSDQIPVIRSSNGIVLSSHGSSDDLLAKRPGWMSWFYNLFRGMIWGPSIHLQDCLAAFFSADDLKGDNMYSCEKCKKLRNGLKYSKVMKLPEILCIHLKRFRHDYTFSSSSASKISSAVVFPVERLDMQPYLHKDCKDSVTSYCLIAVICHHGTANGGHYTAYGLNTINNTWYEYDDQTVTEVDIQQVERSQAYVLFYQKLDDEINILREKVQSVMKINNNGLMKFYISRKWLSKFKTFSEPGPINNYDFLCRHGAVKPQYSSDIMDLVIELPPRMWEFFHSTFGGGPSVNHLLTCDTCKVEIESLKKRREYELNMFLQLNRAFKENEPGNSAVVAISMTWFREWENFVRGISDIPPKKIENSHICTMRSNSSSPVLLQNSDYGQMGEDTYNFLSDLYGGGPLVYVQQRIYQMRLSSSNSDNY</sequence>
<evidence type="ECO:0000256" key="6">
    <source>
        <dbReference type="ARBA" id="ARBA00022583"/>
    </source>
</evidence>
<dbReference type="InterPro" id="IPR028889">
    <property type="entry name" value="USP"/>
</dbReference>
<dbReference type="SMART" id="SM00695">
    <property type="entry name" value="DUSP"/>
    <property type="match status" value="2"/>
</dbReference>
<name>T1ELN7_HELRO</name>
<dbReference type="PROSITE" id="PS00973">
    <property type="entry name" value="USP_2"/>
    <property type="match status" value="1"/>
</dbReference>
<dbReference type="SUPFAM" id="SSF54001">
    <property type="entry name" value="Cysteine proteinases"/>
    <property type="match status" value="1"/>
</dbReference>
<dbReference type="InParanoid" id="T1ELN7"/>
<keyword evidence="6" id="KW-0254">Endocytosis</keyword>
<dbReference type="Gene3D" id="3.30.40.10">
    <property type="entry name" value="Zinc/RING finger domain, C3HC4 (zinc finger)"/>
    <property type="match status" value="1"/>
</dbReference>
<keyword evidence="11 16" id="KW-0833">Ubl conjugation pathway</keyword>
<dbReference type="RefSeq" id="XP_009022715.1">
    <property type="nucleotide sequence ID" value="XM_009024467.1"/>
</dbReference>
<feature type="domain" description="DUSP" evidence="20">
    <location>
        <begin position="606"/>
        <end position="703"/>
    </location>
</feature>
<dbReference type="CTD" id="20197487"/>
<evidence type="ECO:0000256" key="12">
    <source>
        <dbReference type="ARBA" id="ARBA00022801"/>
    </source>
</evidence>
<dbReference type="InterPro" id="IPR018200">
    <property type="entry name" value="USP_CS"/>
</dbReference>
<keyword evidence="13" id="KW-0862">Zinc</keyword>
<protein>
    <recommendedName>
        <fullName evidence="16">Ubiquitin carboxyl-terminal hydrolase</fullName>
        <ecNumber evidence="16">3.4.19.12</ecNumber>
    </recommendedName>
</protein>
<evidence type="ECO:0000256" key="7">
    <source>
        <dbReference type="ARBA" id="ARBA00022670"/>
    </source>
</evidence>
<dbReference type="FunCoup" id="T1ELN7">
    <property type="interactions" value="106"/>
</dbReference>
<dbReference type="GO" id="GO:0005829">
    <property type="term" value="C:cytosol"/>
    <property type="evidence" value="ECO:0000318"/>
    <property type="project" value="GO_Central"/>
</dbReference>
<evidence type="ECO:0000256" key="5">
    <source>
        <dbReference type="ARBA" id="ARBA00022490"/>
    </source>
</evidence>
<evidence type="ECO:0000256" key="16">
    <source>
        <dbReference type="RuleBase" id="RU366025"/>
    </source>
</evidence>
<dbReference type="GO" id="GO:0004843">
    <property type="term" value="F:cysteine-type deubiquitinase activity"/>
    <property type="evidence" value="ECO:0000318"/>
    <property type="project" value="GO_Central"/>
</dbReference>
<feature type="domain" description="USP" evidence="18">
    <location>
        <begin position="126"/>
        <end position="608"/>
    </location>
</feature>
<organism evidence="22 23">
    <name type="scientific">Helobdella robusta</name>
    <name type="common">Californian leech</name>
    <dbReference type="NCBI Taxonomy" id="6412"/>
    <lineage>
        <taxon>Eukaryota</taxon>
        <taxon>Metazoa</taxon>
        <taxon>Spiralia</taxon>
        <taxon>Lophotrochozoa</taxon>
        <taxon>Annelida</taxon>
        <taxon>Clitellata</taxon>
        <taxon>Hirudinea</taxon>
        <taxon>Rhynchobdellida</taxon>
        <taxon>Glossiphoniidae</taxon>
        <taxon>Helobdella</taxon>
    </lineage>
</organism>
<dbReference type="SUPFAM" id="SSF57850">
    <property type="entry name" value="RING/U-box"/>
    <property type="match status" value="1"/>
</dbReference>
<evidence type="ECO:0000259" key="19">
    <source>
        <dbReference type="PROSITE" id="PS50271"/>
    </source>
</evidence>
<evidence type="ECO:0000256" key="11">
    <source>
        <dbReference type="ARBA" id="ARBA00022786"/>
    </source>
</evidence>
<evidence type="ECO:0000259" key="18">
    <source>
        <dbReference type="PROSITE" id="PS50235"/>
    </source>
</evidence>
<reference evidence="23" key="1">
    <citation type="submission" date="2012-12" db="EMBL/GenBank/DDBJ databases">
        <authorList>
            <person name="Hellsten U."/>
            <person name="Grimwood J."/>
            <person name="Chapman J.A."/>
            <person name="Shapiro H."/>
            <person name="Aerts A."/>
            <person name="Otillar R.P."/>
            <person name="Terry A.Y."/>
            <person name="Boore J.L."/>
            <person name="Simakov O."/>
            <person name="Marletaz F."/>
            <person name="Cho S.-J."/>
            <person name="Edsinger-Gonzales E."/>
            <person name="Havlak P."/>
            <person name="Kuo D.-H."/>
            <person name="Larsson T."/>
            <person name="Lv J."/>
            <person name="Arendt D."/>
            <person name="Savage R."/>
            <person name="Osoegawa K."/>
            <person name="de Jong P."/>
            <person name="Lindberg D.R."/>
            <person name="Seaver E.C."/>
            <person name="Weisblat D.A."/>
            <person name="Putnam N.H."/>
            <person name="Grigoriev I.V."/>
            <person name="Rokhsar D.S."/>
        </authorList>
    </citation>
    <scope>NUCLEOTIDE SEQUENCE</scope>
</reference>
<dbReference type="eggNOG" id="KOG1870">
    <property type="taxonomic scope" value="Eukaryota"/>
</dbReference>
<evidence type="ECO:0000313" key="21">
    <source>
        <dbReference type="EMBL" id="ESN98734.1"/>
    </source>
</evidence>
<dbReference type="GeneID" id="20197487"/>
<dbReference type="GO" id="GO:0031647">
    <property type="term" value="P:regulation of protein stability"/>
    <property type="evidence" value="ECO:0000318"/>
    <property type="project" value="GO_Central"/>
</dbReference>
<dbReference type="InterPro" id="IPR001394">
    <property type="entry name" value="Peptidase_C19_UCH"/>
</dbReference>
<keyword evidence="5" id="KW-0963">Cytoplasm</keyword>
<evidence type="ECO:0000256" key="15">
    <source>
        <dbReference type="PROSITE-ProRule" id="PRU00502"/>
    </source>
</evidence>
<dbReference type="Gene3D" id="3.30.2230.10">
    <property type="entry name" value="DUSP-like"/>
    <property type="match status" value="2"/>
</dbReference>
<dbReference type="Gene3D" id="3.90.70.10">
    <property type="entry name" value="Cysteine proteinases"/>
    <property type="match status" value="1"/>
</dbReference>
<comment type="subcellular location">
    <subcellularLocation>
        <location evidence="2">Cytoplasm</location>
        <location evidence="2">Cytoskeleton</location>
        <location evidence="2">Microtubule organizing center</location>
        <location evidence="2">Centrosome</location>
    </subcellularLocation>
    <subcellularLocation>
        <location evidence="3">Cytoplasm</location>
        <location evidence="3">Perinuclear region</location>
    </subcellularLocation>
</comment>
<evidence type="ECO:0000256" key="17">
    <source>
        <dbReference type="SAM" id="MobiDB-lite"/>
    </source>
</evidence>
<dbReference type="InterPro" id="IPR038765">
    <property type="entry name" value="Papain-like_cys_pep_sf"/>
</dbReference>
<dbReference type="InterPro" id="IPR035927">
    <property type="entry name" value="DUSP-like_sf"/>
</dbReference>
<dbReference type="PANTHER" id="PTHR21646">
    <property type="entry name" value="UBIQUITIN CARBOXYL-TERMINAL HYDROLASE"/>
    <property type="match status" value="1"/>
</dbReference>
<dbReference type="GO" id="GO:0006508">
    <property type="term" value="P:proteolysis"/>
    <property type="evidence" value="ECO:0007669"/>
    <property type="project" value="UniProtKB-KW"/>
</dbReference>
<dbReference type="FunFam" id="3.30.2230.10:FF:000001">
    <property type="entry name" value="Ubiquitinyl hydrolase 1"/>
    <property type="match status" value="1"/>
</dbReference>
<keyword evidence="9" id="KW-0677">Repeat</keyword>
<evidence type="ECO:0000256" key="13">
    <source>
        <dbReference type="ARBA" id="ARBA00022833"/>
    </source>
</evidence>
<keyword evidence="23" id="KW-1185">Reference proteome</keyword>
<dbReference type="Pfam" id="PF02148">
    <property type="entry name" value="zf-UBP"/>
    <property type="match status" value="1"/>
</dbReference>
<dbReference type="PROSITE" id="PS50271">
    <property type="entry name" value="ZF_UBP"/>
    <property type="match status" value="1"/>
</dbReference>
<dbReference type="EMBL" id="KB097143">
    <property type="protein sequence ID" value="ESN98734.1"/>
    <property type="molecule type" value="Genomic_DNA"/>
</dbReference>
<dbReference type="HOGENOM" id="CLU_004896_0_0_1"/>
<proteinExistence type="inferred from homology"/>
<dbReference type="InterPro" id="IPR050185">
    <property type="entry name" value="Ub_carboxyl-term_hydrolase"/>
</dbReference>
<dbReference type="GO" id="GO:0016579">
    <property type="term" value="P:protein deubiquitination"/>
    <property type="evidence" value="ECO:0007669"/>
    <property type="project" value="InterPro"/>
</dbReference>
<evidence type="ECO:0000256" key="9">
    <source>
        <dbReference type="ARBA" id="ARBA00022737"/>
    </source>
</evidence>
<dbReference type="GO" id="GO:0005634">
    <property type="term" value="C:nucleus"/>
    <property type="evidence" value="ECO:0000318"/>
    <property type="project" value="GO_Central"/>
</dbReference>
<dbReference type="Proteomes" id="UP000015101">
    <property type="component" value="Unassembled WGS sequence"/>
</dbReference>
<keyword evidence="8" id="KW-0479">Metal-binding</keyword>
<comment type="similarity">
    <text evidence="4">Belongs to the peptidase C19 family. USP20/USP33 subfamily.</text>
</comment>
<dbReference type="GO" id="GO:0005813">
    <property type="term" value="C:centrosome"/>
    <property type="evidence" value="ECO:0007669"/>
    <property type="project" value="UniProtKB-SubCell"/>
</dbReference>
<dbReference type="Pfam" id="PF00443">
    <property type="entry name" value="UCH"/>
    <property type="match status" value="1"/>
</dbReference>
<dbReference type="PROSITE" id="PS51283">
    <property type="entry name" value="DUSP"/>
    <property type="match status" value="2"/>
</dbReference>
<evidence type="ECO:0000313" key="22">
    <source>
        <dbReference type="EnsemblMetazoa" id="HelroP155886"/>
    </source>
</evidence>
<dbReference type="PROSITE" id="PS00972">
    <property type="entry name" value="USP_1"/>
    <property type="match status" value="1"/>
</dbReference>
<feature type="domain" description="UBP-type" evidence="19">
    <location>
        <begin position="2"/>
        <end position="109"/>
    </location>
</feature>
<keyword evidence="16" id="KW-0788">Thiol protease</keyword>
<dbReference type="AlphaFoldDB" id="T1ELN7"/>
<evidence type="ECO:0000259" key="20">
    <source>
        <dbReference type="PROSITE" id="PS51283"/>
    </source>
</evidence>
<dbReference type="EMBL" id="AMQM01001049">
    <property type="status" value="NOT_ANNOTATED_CDS"/>
    <property type="molecule type" value="Genomic_DNA"/>
</dbReference>
<dbReference type="GO" id="GO:0008270">
    <property type="term" value="F:zinc ion binding"/>
    <property type="evidence" value="ECO:0007669"/>
    <property type="project" value="UniProtKB-KW"/>
</dbReference>
<accession>T1ELN7</accession>
<dbReference type="Pfam" id="PF06337">
    <property type="entry name" value="DUSP"/>
    <property type="match status" value="2"/>
</dbReference>
<keyword evidence="14" id="KW-0206">Cytoskeleton</keyword>
<dbReference type="EnsemblMetazoa" id="HelroT155886">
    <property type="protein sequence ID" value="HelroP155886"/>
    <property type="gene ID" value="HelroG155886"/>
</dbReference>
<dbReference type="GO" id="GO:0048471">
    <property type="term" value="C:perinuclear region of cytoplasm"/>
    <property type="evidence" value="ECO:0007669"/>
    <property type="project" value="UniProtKB-SubCell"/>
</dbReference>
<keyword evidence="12 16" id="KW-0378">Hydrolase</keyword>
<evidence type="ECO:0000256" key="2">
    <source>
        <dbReference type="ARBA" id="ARBA00004300"/>
    </source>
</evidence>
<dbReference type="SMART" id="SM00290">
    <property type="entry name" value="ZnF_UBP"/>
    <property type="match status" value="1"/>
</dbReference>
<evidence type="ECO:0000256" key="8">
    <source>
        <dbReference type="ARBA" id="ARBA00022723"/>
    </source>
</evidence>
<dbReference type="PANTHER" id="PTHR21646:SF86">
    <property type="entry name" value="UBIQUITIN CARBOXYL-TERMINAL HYDROLASE"/>
    <property type="match status" value="1"/>
</dbReference>